<dbReference type="KEGG" id="nur:ATY38_07485"/>
<dbReference type="PANTHER" id="PTHR33525:SF3">
    <property type="entry name" value="RIBONUCLEASE Y"/>
    <property type="match status" value="1"/>
</dbReference>
<reference evidence="3" key="1">
    <citation type="submission" date="2016-10" db="EMBL/GenBank/DDBJ databases">
        <authorList>
            <person name="Varghese N."/>
            <person name="Submissions S."/>
        </authorList>
    </citation>
    <scope>NUCLEOTIDE SEQUENCE [LARGE SCALE GENOMIC DNA]</scope>
    <source>
        <strain evidence="3">Nm10</strain>
    </source>
</reference>
<organism evidence="2 3">
    <name type="scientific">Nitrosomonas ureae</name>
    <dbReference type="NCBI Taxonomy" id="44577"/>
    <lineage>
        <taxon>Bacteria</taxon>
        <taxon>Pseudomonadati</taxon>
        <taxon>Pseudomonadota</taxon>
        <taxon>Betaproteobacteria</taxon>
        <taxon>Nitrosomonadales</taxon>
        <taxon>Nitrosomonadaceae</taxon>
        <taxon>Nitrosomonas</taxon>
    </lineage>
</organism>
<evidence type="ECO:0000313" key="2">
    <source>
        <dbReference type="EMBL" id="SDU07562.1"/>
    </source>
</evidence>
<dbReference type="SUPFAM" id="SSF109604">
    <property type="entry name" value="HD-domain/PDEase-like"/>
    <property type="match status" value="1"/>
</dbReference>
<proteinExistence type="predicted"/>
<dbReference type="Proteomes" id="UP000182882">
    <property type="component" value="Unassembled WGS sequence"/>
</dbReference>
<accession>A0A0S3AIT4</accession>
<feature type="domain" description="HDOD" evidence="1">
    <location>
        <begin position="17"/>
        <end position="216"/>
    </location>
</feature>
<dbReference type="AlphaFoldDB" id="A0A0S3AIT4"/>
<protein>
    <submittedName>
        <fullName evidence="2">HDOD domain-containing protein</fullName>
    </submittedName>
</protein>
<dbReference type="PANTHER" id="PTHR33525">
    <property type="match status" value="1"/>
</dbReference>
<sequence>MINPIDLKRSLEHIHTLPAMPVIARKMLALALNTDEGETQLLKLIAQDPQISARIIGLSNASLFGSPGMISSISDAAMRLGLTHIKSVAIGMAAISAFTKPPEGKLKARDLWTHSLTIASVMRTIAKHMPPRIRPMEDQIFLAGLLHDIGYNVLSFIAKDLSDALHERLRTTPEASLLEIEHGLLDTDHGEIGAQLGTYWELPAEIIAVIRYHHIPDKMDSQMNQSLARLVNIAEKLLPDFGITEHAAQEITEQEWINLGIDPSEVDAIAEEIRVIVVQVTQLANAA</sequence>
<gene>
    <name evidence="2" type="ORF">SAMN05216406_1228</name>
</gene>
<name>A0A0S3AIT4_9PROT</name>
<keyword evidence="3" id="KW-1185">Reference proteome</keyword>
<evidence type="ECO:0000313" key="3">
    <source>
        <dbReference type="Proteomes" id="UP000182882"/>
    </source>
</evidence>
<dbReference type="PROSITE" id="PS51833">
    <property type="entry name" value="HDOD"/>
    <property type="match status" value="1"/>
</dbReference>
<dbReference type="EMBL" id="FNLN01000022">
    <property type="protein sequence ID" value="SDU07562.1"/>
    <property type="molecule type" value="Genomic_DNA"/>
</dbReference>
<evidence type="ECO:0000259" key="1">
    <source>
        <dbReference type="PROSITE" id="PS51833"/>
    </source>
</evidence>
<dbReference type="InterPro" id="IPR013976">
    <property type="entry name" value="HDOD"/>
</dbReference>
<dbReference type="Pfam" id="PF08668">
    <property type="entry name" value="HDOD"/>
    <property type="match status" value="1"/>
</dbReference>
<dbReference type="Gene3D" id="1.10.3210.10">
    <property type="entry name" value="Hypothetical protein af1432"/>
    <property type="match status" value="1"/>
</dbReference>
<dbReference type="InterPro" id="IPR052340">
    <property type="entry name" value="RNase_Y/CdgJ"/>
</dbReference>
<dbReference type="RefSeq" id="WP_062558757.1">
    <property type="nucleotide sequence ID" value="NZ_CP013341.1"/>
</dbReference>